<dbReference type="InterPro" id="IPR037126">
    <property type="entry name" value="PdaC/RsiV-like_sf"/>
</dbReference>
<accession>A0A343J9Q8</accession>
<name>A0A343J9Q8_9CLOT</name>
<evidence type="ECO:0000259" key="1">
    <source>
        <dbReference type="Pfam" id="PF11738"/>
    </source>
</evidence>
<reference evidence="3 4" key="1">
    <citation type="submission" date="2016-08" db="EMBL/GenBank/DDBJ databases">
        <title>Complete Genome Sequence Of The Indigo Reducing Clostridium isatidis DSM15098.</title>
        <authorList>
            <person name="Little G.T."/>
            <person name="Minton N.P."/>
        </authorList>
    </citation>
    <scope>NUCLEOTIDE SEQUENCE [LARGE SCALE GENOMIC DNA]</scope>
    <source>
        <strain evidence="3 4">DSM 15098</strain>
    </source>
</reference>
<organism evidence="3 4">
    <name type="scientific">Clostridium isatidis</name>
    <dbReference type="NCBI Taxonomy" id="182773"/>
    <lineage>
        <taxon>Bacteria</taxon>
        <taxon>Bacillati</taxon>
        <taxon>Bacillota</taxon>
        <taxon>Clostridia</taxon>
        <taxon>Eubacteriales</taxon>
        <taxon>Clostridiaceae</taxon>
        <taxon>Clostridium</taxon>
    </lineage>
</organism>
<dbReference type="Proteomes" id="UP000264883">
    <property type="component" value="Chromosome"/>
</dbReference>
<dbReference type="OrthoDB" id="5637at2"/>
<feature type="domain" description="DUF3298" evidence="1">
    <location>
        <begin position="150"/>
        <end position="225"/>
    </location>
</feature>
<dbReference type="EMBL" id="CP016786">
    <property type="protein sequence ID" value="ASW42266.1"/>
    <property type="molecule type" value="Genomic_DNA"/>
</dbReference>
<feature type="domain" description="Deacetylase PdaC" evidence="2">
    <location>
        <begin position="45"/>
        <end position="132"/>
    </location>
</feature>
<proteinExistence type="predicted"/>
<dbReference type="Gene3D" id="3.30.565.40">
    <property type="entry name" value="Fervidobacterium nodosum Rt17-B1 like"/>
    <property type="match status" value="1"/>
</dbReference>
<dbReference type="InterPro" id="IPR021729">
    <property type="entry name" value="DUF3298"/>
</dbReference>
<dbReference type="AlphaFoldDB" id="A0A343J9Q8"/>
<gene>
    <name evidence="3" type="ORF">BEN51_01810</name>
</gene>
<dbReference type="Pfam" id="PF13739">
    <property type="entry name" value="PdaC"/>
    <property type="match status" value="1"/>
</dbReference>
<evidence type="ECO:0000259" key="2">
    <source>
        <dbReference type="Pfam" id="PF13739"/>
    </source>
</evidence>
<dbReference type="InterPro" id="IPR025303">
    <property type="entry name" value="PdaC"/>
</dbReference>
<evidence type="ECO:0000313" key="3">
    <source>
        <dbReference type="EMBL" id="ASW42266.1"/>
    </source>
</evidence>
<protein>
    <recommendedName>
        <fullName evidence="5">Deacetylase PdaC domain-containing protein</fullName>
    </recommendedName>
</protein>
<keyword evidence="4" id="KW-1185">Reference proteome</keyword>
<evidence type="ECO:0008006" key="5">
    <source>
        <dbReference type="Google" id="ProtNLM"/>
    </source>
</evidence>
<dbReference type="Pfam" id="PF11738">
    <property type="entry name" value="DUF3298"/>
    <property type="match status" value="1"/>
</dbReference>
<dbReference type="RefSeq" id="WP_119864395.1">
    <property type="nucleotide sequence ID" value="NZ_CP016786.1"/>
</dbReference>
<dbReference type="KEGG" id="cia:BEN51_01810"/>
<dbReference type="Gene3D" id="3.90.640.20">
    <property type="entry name" value="Heat-shock cognate protein, ATPase"/>
    <property type="match status" value="1"/>
</dbReference>
<sequence length="233" mass="27126">MIKRIMLLGIVVGINCFSIIYPQDMLININKGIIEKNLIVDKSFEESSEYLKVSVKIPQIIGLNNKEREREINNEIIEFTNNFVEENRIASEANRPGVPYESFVTYRVTNEEKILSFYIDYYQYSGGAHGITIRKTYNIDITTGQNVELKDLFKEGFDYKEYINKEIQSQISINKEDYFPGKEGFTGIKDNQAFYIENGYIVIHFAYYEIAPYVAGMPQFKIPYNALENYKDV</sequence>
<evidence type="ECO:0000313" key="4">
    <source>
        <dbReference type="Proteomes" id="UP000264883"/>
    </source>
</evidence>